<dbReference type="PROSITE" id="PS01283">
    <property type="entry name" value="TBOX_1"/>
    <property type="match status" value="1"/>
</dbReference>
<evidence type="ECO:0000313" key="8">
    <source>
        <dbReference type="EMBL" id="KAF4107605.1"/>
    </source>
</evidence>
<evidence type="ECO:0000259" key="7">
    <source>
        <dbReference type="PROSITE" id="PS50252"/>
    </source>
</evidence>
<dbReference type="GO" id="GO:0000981">
    <property type="term" value="F:DNA-binding transcription factor activity, RNA polymerase II-specific"/>
    <property type="evidence" value="ECO:0007669"/>
    <property type="project" value="TreeGrafter"/>
</dbReference>
<dbReference type="PROSITE" id="PS50252">
    <property type="entry name" value="TBOX_3"/>
    <property type="match status" value="1"/>
</dbReference>
<feature type="domain" description="T-box" evidence="7">
    <location>
        <begin position="149"/>
        <end position="334"/>
    </location>
</feature>
<evidence type="ECO:0000256" key="5">
    <source>
        <dbReference type="ARBA" id="ARBA00023242"/>
    </source>
</evidence>
<dbReference type="Gene3D" id="2.60.40.820">
    <property type="entry name" value="Transcription factor, T-box"/>
    <property type="match status" value="1"/>
</dbReference>
<dbReference type="FunFam" id="2.60.40.820:FF:000004">
    <property type="entry name" value="T-box, brain 1"/>
    <property type="match status" value="1"/>
</dbReference>
<dbReference type="InterPro" id="IPR046360">
    <property type="entry name" value="T-box_DNA-bd"/>
</dbReference>
<keyword evidence="3 6" id="KW-0238">DNA-binding</keyword>
<dbReference type="GO" id="GO:0001708">
    <property type="term" value="P:cell fate specification"/>
    <property type="evidence" value="ECO:0007669"/>
    <property type="project" value="TreeGrafter"/>
</dbReference>
<name>A0A7J6CLZ5_9TELE</name>
<dbReference type="InterPro" id="IPR032385">
    <property type="entry name" value="T-box_assoc"/>
</dbReference>
<dbReference type="PANTHER" id="PTHR11267:SF201">
    <property type="entry name" value="T-BOX DOMAIN-CONTAINING PROTEIN"/>
    <property type="match status" value="1"/>
</dbReference>
<dbReference type="InterPro" id="IPR008967">
    <property type="entry name" value="p53-like_TF_DNA-bd_sf"/>
</dbReference>
<accession>A0A7J6CLZ5</accession>
<comment type="subcellular location">
    <subcellularLocation>
        <location evidence="1 6">Nucleus</location>
    </subcellularLocation>
</comment>
<dbReference type="InterPro" id="IPR018186">
    <property type="entry name" value="TF_T-box_CS"/>
</dbReference>
<protein>
    <recommendedName>
        <fullName evidence="7">T-box domain-containing protein</fullName>
    </recommendedName>
</protein>
<dbReference type="EMBL" id="JAAMOB010000011">
    <property type="protein sequence ID" value="KAF4107605.1"/>
    <property type="molecule type" value="Genomic_DNA"/>
</dbReference>
<dbReference type="GO" id="GO:0045893">
    <property type="term" value="P:positive regulation of DNA-templated transcription"/>
    <property type="evidence" value="ECO:0007669"/>
    <property type="project" value="InterPro"/>
</dbReference>
<reference evidence="8 9" key="1">
    <citation type="submission" date="2020-04" db="EMBL/GenBank/DDBJ databases">
        <title>Chromosome-level genome assembly of a cyprinid fish Onychostoma macrolepis by integration of Nanopore Sequencing, Bionano and Hi-C technology.</title>
        <authorList>
            <person name="Wang D."/>
        </authorList>
    </citation>
    <scope>NUCLEOTIDE SEQUENCE [LARGE SCALE GENOMIC DNA]</scope>
    <source>
        <strain evidence="8">SWU-2019</strain>
        <tissue evidence="8">Muscle</tissue>
    </source>
</reference>
<dbReference type="GO" id="GO:0000978">
    <property type="term" value="F:RNA polymerase II cis-regulatory region sequence-specific DNA binding"/>
    <property type="evidence" value="ECO:0007669"/>
    <property type="project" value="InterPro"/>
</dbReference>
<evidence type="ECO:0000256" key="3">
    <source>
        <dbReference type="ARBA" id="ARBA00023125"/>
    </source>
</evidence>
<evidence type="ECO:0000256" key="1">
    <source>
        <dbReference type="ARBA" id="ARBA00004123"/>
    </source>
</evidence>
<keyword evidence="2" id="KW-0805">Transcription regulation</keyword>
<dbReference type="PANTHER" id="PTHR11267">
    <property type="entry name" value="T-BOX PROTEIN-RELATED"/>
    <property type="match status" value="1"/>
</dbReference>
<organism evidence="8 9">
    <name type="scientific">Onychostoma macrolepis</name>
    <dbReference type="NCBI Taxonomy" id="369639"/>
    <lineage>
        <taxon>Eukaryota</taxon>
        <taxon>Metazoa</taxon>
        <taxon>Chordata</taxon>
        <taxon>Craniata</taxon>
        <taxon>Vertebrata</taxon>
        <taxon>Euteleostomi</taxon>
        <taxon>Actinopterygii</taxon>
        <taxon>Neopterygii</taxon>
        <taxon>Teleostei</taxon>
        <taxon>Ostariophysi</taxon>
        <taxon>Cypriniformes</taxon>
        <taxon>Cyprinidae</taxon>
        <taxon>Acrossocheilinae</taxon>
        <taxon>Onychostoma</taxon>
    </lineage>
</organism>
<dbReference type="GO" id="GO:0060429">
    <property type="term" value="P:epithelium development"/>
    <property type="evidence" value="ECO:0007669"/>
    <property type="project" value="UniProtKB-ARBA"/>
</dbReference>
<dbReference type="GO" id="GO:0000785">
    <property type="term" value="C:chromatin"/>
    <property type="evidence" value="ECO:0007669"/>
    <property type="project" value="TreeGrafter"/>
</dbReference>
<proteinExistence type="predicted"/>
<keyword evidence="9" id="KW-1185">Reference proteome</keyword>
<dbReference type="PRINTS" id="PR00937">
    <property type="entry name" value="TBOX"/>
</dbReference>
<evidence type="ECO:0000256" key="6">
    <source>
        <dbReference type="PROSITE-ProRule" id="PRU00201"/>
    </source>
</evidence>
<comment type="caution">
    <text evidence="6">Lacks conserved residue(s) required for the propagation of feature annotation.</text>
</comment>
<comment type="caution">
    <text evidence="8">The sequence shown here is derived from an EMBL/GenBank/DDBJ whole genome shotgun (WGS) entry which is preliminary data.</text>
</comment>
<evidence type="ECO:0000313" key="9">
    <source>
        <dbReference type="Proteomes" id="UP000579812"/>
    </source>
</evidence>
<dbReference type="GO" id="GO:0009653">
    <property type="term" value="P:anatomical structure morphogenesis"/>
    <property type="evidence" value="ECO:0007669"/>
    <property type="project" value="UniProtKB-ARBA"/>
</dbReference>
<dbReference type="Pfam" id="PF00907">
    <property type="entry name" value="T-box"/>
    <property type="match status" value="1"/>
</dbReference>
<dbReference type="GO" id="GO:0005634">
    <property type="term" value="C:nucleus"/>
    <property type="evidence" value="ECO:0007669"/>
    <property type="project" value="UniProtKB-SubCell"/>
</dbReference>
<dbReference type="InterPro" id="IPR001699">
    <property type="entry name" value="TF_T-box"/>
</dbReference>
<dbReference type="OrthoDB" id="7442607at2759"/>
<keyword evidence="4" id="KW-0804">Transcription</keyword>
<sequence length="585" mass="64475">MHLQQLPSPSQSNKPASADNVFTHIIASGDDRVSSSGDTLENEPPLKRLFTGMRNPSIALDYVSAARDGSESADECNLPESSQARTDFAFSSAMFAYSGQPLPALPPLSVPYMTPHPVISNGLSYAYSQHYGQTYPNAAVYPGKAQVYLCNRALWFKFHRHQTEMIITRQGRRMFPFLSFSVSGLDPTCLYNVVVDVILADPTHWRFQGGKWVPCGKADTNVTGNRAYMHPDSPNTGAHWMRQEISFGKLKLTNNKGASSNSTQMIVLHSLHKYQPRVHVMEINKSGDEDTSDPDRVQTFTFPETQFIAVTAYQNTDITQLKIDHNPFAKGFRDNYDKCYSGYDSDRLPPTLSDSPHSQMLPGSRYAMTSTLFQEQFVNSYTKSCFPTLSPDPGLVTSNQSQESSLASGQHWLVSSTAAPSYEADINAAALLSYATAGVKGLPFTGGTSTSLDYYTSAAGWDSRGSLENSSKTSSNLPVWVLDTGLERSTQSNYMPEDGEMLEIDQSALGVSKQLEGEDATDSTWTETQSSIKSVDSSVLRISEEAHLKNPSISPDSDIQTVKDMQNRAKNGNKESDFFHFDTQT</sequence>
<evidence type="ECO:0000256" key="2">
    <source>
        <dbReference type="ARBA" id="ARBA00023015"/>
    </source>
</evidence>
<dbReference type="InterPro" id="IPR036960">
    <property type="entry name" value="T-box_sf"/>
</dbReference>
<dbReference type="AlphaFoldDB" id="A0A7J6CLZ5"/>
<dbReference type="SUPFAM" id="SSF49417">
    <property type="entry name" value="p53-like transcription factors"/>
    <property type="match status" value="1"/>
</dbReference>
<dbReference type="PROSITE" id="PS01264">
    <property type="entry name" value="TBOX_2"/>
    <property type="match status" value="1"/>
</dbReference>
<keyword evidence="5 6" id="KW-0539">Nucleus</keyword>
<evidence type="ECO:0000256" key="4">
    <source>
        <dbReference type="ARBA" id="ARBA00023163"/>
    </source>
</evidence>
<dbReference type="Proteomes" id="UP000579812">
    <property type="component" value="Unassembled WGS sequence"/>
</dbReference>
<dbReference type="Pfam" id="PF16176">
    <property type="entry name" value="T-box_assoc"/>
    <property type="match status" value="1"/>
</dbReference>
<gene>
    <name evidence="8" type="ORF">G5714_011969</name>
</gene>
<dbReference type="SMART" id="SM00425">
    <property type="entry name" value="TBOX"/>
    <property type="match status" value="1"/>
</dbReference>